<dbReference type="EMBL" id="QFXC01000002">
    <property type="protein sequence ID" value="RDH86060.1"/>
    <property type="molecule type" value="Genomic_DNA"/>
</dbReference>
<evidence type="ECO:0000313" key="1">
    <source>
        <dbReference type="EMBL" id="RDH86060.1"/>
    </source>
</evidence>
<gene>
    <name evidence="1" type="ORF">DIZ80_00905</name>
</gene>
<protein>
    <submittedName>
        <fullName evidence="1">Uncharacterized protein</fullName>
    </submittedName>
</protein>
<comment type="caution">
    <text evidence="1">The sequence shown here is derived from an EMBL/GenBank/DDBJ whole genome shotgun (WGS) entry which is preliminary data.</text>
</comment>
<keyword evidence="2" id="KW-1185">Reference proteome</keyword>
<name>A0A370DNB9_9GAMM</name>
<accession>A0A370DNB9</accession>
<dbReference type="AlphaFoldDB" id="A0A370DNB9"/>
<dbReference type="Proteomes" id="UP000254266">
    <property type="component" value="Unassembled WGS sequence"/>
</dbReference>
<organism evidence="1 2">
    <name type="scientific">endosymbiont of Galathealinum brachiosum</name>
    <dbReference type="NCBI Taxonomy" id="2200906"/>
    <lineage>
        <taxon>Bacteria</taxon>
        <taxon>Pseudomonadati</taxon>
        <taxon>Pseudomonadota</taxon>
        <taxon>Gammaproteobacteria</taxon>
        <taxon>sulfur-oxidizing symbionts</taxon>
    </lineage>
</organism>
<sequence length="162" mass="18869">MKRILNQLIDSIVYEVKRYLRRGEIAAYWKTSDFNYIALVATDKFSCWGEIEIKGYGKFDRSSSFLRFDDNGCLIEILDGPVSTSVEEDFHITSIYFVSNLQLLHASFVNYDMTTGESRCRVEIDSLKECSEREVPLKLIDEVVLFNENPEKYKINNRIIVN</sequence>
<proteinExistence type="predicted"/>
<evidence type="ECO:0000313" key="2">
    <source>
        <dbReference type="Proteomes" id="UP000254266"/>
    </source>
</evidence>
<reference evidence="1 2" key="1">
    <citation type="journal article" date="2018" name="ISME J.">
        <title>Endosymbiont genomes yield clues of tubeworm success.</title>
        <authorList>
            <person name="Li Y."/>
            <person name="Liles M.R."/>
            <person name="Halanych K.M."/>
        </authorList>
    </citation>
    <scope>NUCLEOTIDE SEQUENCE [LARGE SCALE GENOMIC DNA]</scope>
    <source>
        <strain evidence="1">A1464</strain>
    </source>
</reference>